<dbReference type="Pfam" id="PF01501">
    <property type="entry name" value="Glyco_transf_8"/>
    <property type="match status" value="1"/>
</dbReference>
<evidence type="ECO:0000256" key="1">
    <source>
        <dbReference type="ARBA" id="ARBA00022676"/>
    </source>
</evidence>
<reference evidence="5" key="1">
    <citation type="submission" date="2023-01" db="EMBL/GenBank/DDBJ databases">
        <title>Human gut microbiome strain richness.</title>
        <authorList>
            <person name="Chen-Liaw A."/>
        </authorList>
    </citation>
    <scope>NUCLEOTIDE SEQUENCE</scope>
    <source>
        <strain evidence="5">D35st1_E5_D35t1_190705</strain>
    </source>
</reference>
<proteinExistence type="predicted"/>
<keyword evidence="2" id="KW-0808">Transferase</keyword>
<dbReference type="GO" id="GO:0046872">
    <property type="term" value="F:metal ion binding"/>
    <property type="evidence" value="ECO:0007669"/>
    <property type="project" value="UniProtKB-KW"/>
</dbReference>
<dbReference type="SUPFAM" id="SSF53448">
    <property type="entry name" value="Nucleotide-diphospho-sugar transferases"/>
    <property type="match status" value="1"/>
</dbReference>
<dbReference type="EMBL" id="JAQMPX010000118">
    <property type="protein sequence ID" value="MDB9140070.1"/>
    <property type="molecule type" value="Genomic_DNA"/>
</dbReference>
<keyword evidence="1" id="KW-0328">Glycosyltransferase</keyword>
<keyword evidence="4" id="KW-0472">Membrane</keyword>
<keyword evidence="3" id="KW-0479">Metal-binding</keyword>
<protein>
    <submittedName>
        <fullName evidence="5">Glycosyltransferase</fullName>
    </submittedName>
</protein>
<dbReference type="InterPro" id="IPR029044">
    <property type="entry name" value="Nucleotide-diphossugar_trans"/>
</dbReference>
<evidence type="ECO:0000256" key="4">
    <source>
        <dbReference type="SAM" id="Phobius"/>
    </source>
</evidence>
<accession>A0AAW6F949</accession>
<keyword evidence="4" id="KW-0812">Transmembrane</keyword>
<dbReference type="Gene3D" id="3.90.550.10">
    <property type="entry name" value="Spore Coat Polysaccharide Biosynthesis Protein SpsA, Chain A"/>
    <property type="match status" value="1"/>
</dbReference>
<evidence type="ECO:0000256" key="2">
    <source>
        <dbReference type="ARBA" id="ARBA00022679"/>
    </source>
</evidence>
<dbReference type="GO" id="GO:0016757">
    <property type="term" value="F:glycosyltransferase activity"/>
    <property type="evidence" value="ECO:0007669"/>
    <property type="project" value="UniProtKB-KW"/>
</dbReference>
<gene>
    <name evidence="5" type="ORF">PN612_16400</name>
</gene>
<dbReference type="InterPro" id="IPR050748">
    <property type="entry name" value="Glycosyltrans_8_dom-fam"/>
</dbReference>
<feature type="transmembrane region" description="Helical" evidence="4">
    <location>
        <begin position="6"/>
        <end position="29"/>
    </location>
</feature>
<dbReference type="PANTHER" id="PTHR13778">
    <property type="entry name" value="GLYCOSYLTRANSFERASE 8 DOMAIN-CONTAINING PROTEIN"/>
    <property type="match status" value="1"/>
</dbReference>
<name>A0AAW6F949_PARDI</name>
<dbReference type="InterPro" id="IPR002495">
    <property type="entry name" value="Glyco_trans_8"/>
</dbReference>
<dbReference type="RefSeq" id="WP_195400802.1">
    <property type="nucleotide sequence ID" value="NZ_JADNEQ010000010.1"/>
</dbReference>
<evidence type="ECO:0000313" key="6">
    <source>
        <dbReference type="Proteomes" id="UP001211522"/>
    </source>
</evidence>
<keyword evidence="4" id="KW-1133">Transmembrane helix</keyword>
<organism evidence="5 6">
    <name type="scientific">Parabacteroides distasonis</name>
    <dbReference type="NCBI Taxonomy" id="823"/>
    <lineage>
        <taxon>Bacteria</taxon>
        <taxon>Pseudomonadati</taxon>
        <taxon>Bacteroidota</taxon>
        <taxon>Bacteroidia</taxon>
        <taxon>Bacteroidales</taxon>
        <taxon>Tannerellaceae</taxon>
        <taxon>Parabacteroides</taxon>
    </lineage>
</organism>
<sequence>MKNKKIIPIFFTFDGYYVLAACVAFYTLLKNASKEYNYKLYIVHTTLKKSHMHRINKIISYFSNAEVVFKDASKYDTAWKRLEYKSHFSKEIFYKLTAAEMFPEYERILFSDVDVIFTGDISSSFFLFPDDKFYYAGVRPILENTNLGRYKEKFTLEEIETISHNEVSAGYMLINLKYLREDGKQKDLMNFFHQNINRIILPEQDCIALCCTPYIQFMDYKYGISPFHFYENPQIVKFNSNNLIFANREEAERIYERALNEVVQLHYIGQNKPWNSPFVLKYKEWLKSCRDAGLLLYYLRMQPLFLMQRLKRYSLKRFLCKLKKKIYG</sequence>
<evidence type="ECO:0000313" key="5">
    <source>
        <dbReference type="EMBL" id="MDB9140070.1"/>
    </source>
</evidence>
<dbReference type="Proteomes" id="UP001211522">
    <property type="component" value="Unassembled WGS sequence"/>
</dbReference>
<dbReference type="AlphaFoldDB" id="A0AAW6F949"/>
<evidence type="ECO:0000256" key="3">
    <source>
        <dbReference type="ARBA" id="ARBA00022723"/>
    </source>
</evidence>
<comment type="caution">
    <text evidence="5">The sequence shown here is derived from an EMBL/GenBank/DDBJ whole genome shotgun (WGS) entry which is preliminary data.</text>
</comment>
<dbReference type="PANTHER" id="PTHR13778:SF47">
    <property type="entry name" value="LIPOPOLYSACCHARIDE 1,3-GALACTOSYLTRANSFERASE"/>
    <property type="match status" value="1"/>
</dbReference>